<dbReference type="SUPFAM" id="SSF52540">
    <property type="entry name" value="P-loop containing nucleoside triphosphate hydrolases"/>
    <property type="match status" value="1"/>
</dbReference>
<evidence type="ECO:0000313" key="6">
    <source>
        <dbReference type="Proteomes" id="UP000799757"/>
    </source>
</evidence>
<protein>
    <submittedName>
        <fullName evidence="5">Ankyrin</fullName>
    </submittedName>
</protein>
<keyword evidence="2" id="KW-0040">ANK repeat</keyword>
<dbReference type="Pfam" id="PF24883">
    <property type="entry name" value="NPHP3_N"/>
    <property type="match status" value="1"/>
</dbReference>
<dbReference type="Pfam" id="PF12796">
    <property type="entry name" value="Ank_2"/>
    <property type="match status" value="1"/>
</dbReference>
<accession>A0A6A6XSM9</accession>
<keyword evidence="6" id="KW-1185">Reference proteome</keyword>
<keyword evidence="1" id="KW-0677">Repeat</keyword>
<sequence>WLDSEKDFEIIKWLTPIDYGPQQSDFLRRRQEGTGTWLLHTNEFNTWLNQKGQTLLCTGIPGAGKTILTAIVVNHLKNQYAGDLTIGIAYIYCNYRRQDEQEAEDLLLSLLKQFVQEQQHLPECVKDLYGRHNPKRTRPSLGEIEEALLSVATCLSRVFIVVDALDECNASDNGRNQFLSTVLDLQSKTGANIFTTSRINKDITKRFENALSLQIRAKEEDVECYLDGQMLLLQSDILDHDLRVKVKRDVVQAVDGMFLLAQLHMNTLKVQPTKGHIKEVLQHIGKGIDGLDSTYKQAMERIEDQGKPTRELANSILGWIIHAKRPLSTVELQHALAIRPHTKWLDADYLPSAHVLRSVCAGLVTVDEDSDIIRLVHYTTQQYLEKTWTSWFPNAQIDITNACVTYLLFDVFETGFCKSIEDFEARLQKNGLYDYVAENWGHHARTVLADERLILNLLESPSKLSAASQAGMAEDLYLDLGPLMPTKLTGVHVAAYFGLDWAIRGLLINSSDLAKEEVDSQDVEGRTPLSWAAQFGHEAVVKLLLDTGKVDIDREDYDGKTPLLWAASGGNEAIVKMMLETGKVNVNVKTKHGTTPL</sequence>
<dbReference type="InterPro" id="IPR054471">
    <property type="entry name" value="GPIID_WHD"/>
</dbReference>
<dbReference type="Gene3D" id="1.25.40.20">
    <property type="entry name" value="Ankyrin repeat-containing domain"/>
    <property type="match status" value="1"/>
</dbReference>
<feature type="repeat" description="ANK" evidence="2">
    <location>
        <begin position="524"/>
        <end position="548"/>
    </location>
</feature>
<dbReference type="SMART" id="SM00248">
    <property type="entry name" value="ANK"/>
    <property type="match status" value="2"/>
</dbReference>
<feature type="repeat" description="ANK" evidence="2">
    <location>
        <begin position="558"/>
        <end position="582"/>
    </location>
</feature>
<dbReference type="SUPFAM" id="SSF48403">
    <property type="entry name" value="Ankyrin repeat"/>
    <property type="match status" value="1"/>
</dbReference>
<evidence type="ECO:0000259" key="4">
    <source>
        <dbReference type="Pfam" id="PF24883"/>
    </source>
</evidence>
<proteinExistence type="predicted"/>
<organism evidence="5 6">
    <name type="scientific">Melanomma pulvis-pyrius CBS 109.77</name>
    <dbReference type="NCBI Taxonomy" id="1314802"/>
    <lineage>
        <taxon>Eukaryota</taxon>
        <taxon>Fungi</taxon>
        <taxon>Dikarya</taxon>
        <taxon>Ascomycota</taxon>
        <taxon>Pezizomycotina</taxon>
        <taxon>Dothideomycetes</taxon>
        <taxon>Pleosporomycetidae</taxon>
        <taxon>Pleosporales</taxon>
        <taxon>Melanommataceae</taxon>
        <taxon>Melanomma</taxon>
    </lineage>
</organism>
<evidence type="ECO:0000256" key="1">
    <source>
        <dbReference type="ARBA" id="ARBA00022737"/>
    </source>
</evidence>
<dbReference type="InterPro" id="IPR036770">
    <property type="entry name" value="Ankyrin_rpt-contain_sf"/>
</dbReference>
<dbReference type="PANTHER" id="PTHR10039">
    <property type="entry name" value="AMELOGENIN"/>
    <property type="match status" value="1"/>
</dbReference>
<dbReference type="Pfam" id="PF22939">
    <property type="entry name" value="WHD_GPIID"/>
    <property type="match status" value="1"/>
</dbReference>
<feature type="non-terminal residue" evidence="5">
    <location>
        <position position="1"/>
    </location>
</feature>
<dbReference type="Gene3D" id="3.40.50.300">
    <property type="entry name" value="P-loop containing nucleotide triphosphate hydrolases"/>
    <property type="match status" value="1"/>
</dbReference>
<dbReference type="PROSITE" id="PS50088">
    <property type="entry name" value="ANK_REPEAT"/>
    <property type="match status" value="2"/>
</dbReference>
<feature type="domain" description="Nephrocystin 3-like N-terminal" evidence="4">
    <location>
        <begin position="33"/>
        <end position="198"/>
    </location>
</feature>
<dbReference type="InterPro" id="IPR002110">
    <property type="entry name" value="Ankyrin_rpt"/>
</dbReference>
<dbReference type="InterPro" id="IPR027417">
    <property type="entry name" value="P-loop_NTPase"/>
</dbReference>
<evidence type="ECO:0000256" key="2">
    <source>
        <dbReference type="PROSITE-ProRule" id="PRU00023"/>
    </source>
</evidence>
<dbReference type="InterPro" id="IPR056884">
    <property type="entry name" value="NPHP3-like_N"/>
</dbReference>
<reference evidence="5" key="1">
    <citation type="journal article" date="2020" name="Stud. Mycol.">
        <title>101 Dothideomycetes genomes: a test case for predicting lifestyles and emergence of pathogens.</title>
        <authorList>
            <person name="Haridas S."/>
            <person name="Albert R."/>
            <person name="Binder M."/>
            <person name="Bloem J."/>
            <person name="Labutti K."/>
            <person name="Salamov A."/>
            <person name="Andreopoulos B."/>
            <person name="Baker S."/>
            <person name="Barry K."/>
            <person name="Bills G."/>
            <person name="Bluhm B."/>
            <person name="Cannon C."/>
            <person name="Castanera R."/>
            <person name="Culley D."/>
            <person name="Daum C."/>
            <person name="Ezra D."/>
            <person name="Gonzalez J."/>
            <person name="Henrissat B."/>
            <person name="Kuo A."/>
            <person name="Liang C."/>
            <person name="Lipzen A."/>
            <person name="Lutzoni F."/>
            <person name="Magnuson J."/>
            <person name="Mondo S."/>
            <person name="Nolan M."/>
            <person name="Ohm R."/>
            <person name="Pangilinan J."/>
            <person name="Park H.-J."/>
            <person name="Ramirez L."/>
            <person name="Alfaro M."/>
            <person name="Sun H."/>
            <person name="Tritt A."/>
            <person name="Yoshinaga Y."/>
            <person name="Zwiers L.-H."/>
            <person name="Turgeon B."/>
            <person name="Goodwin S."/>
            <person name="Spatafora J."/>
            <person name="Crous P."/>
            <person name="Grigoriev I."/>
        </authorList>
    </citation>
    <scope>NUCLEOTIDE SEQUENCE</scope>
    <source>
        <strain evidence="5">CBS 109.77</strain>
    </source>
</reference>
<dbReference type="PROSITE" id="PS50297">
    <property type="entry name" value="ANK_REP_REGION"/>
    <property type="match status" value="2"/>
</dbReference>
<dbReference type="Proteomes" id="UP000799757">
    <property type="component" value="Unassembled WGS sequence"/>
</dbReference>
<dbReference type="AlphaFoldDB" id="A0A6A6XSM9"/>
<evidence type="ECO:0000259" key="3">
    <source>
        <dbReference type="Pfam" id="PF22939"/>
    </source>
</evidence>
<name>A0A6A6XSM9_9PLEO</name>
<evidence type="ECO:0000313" key="5">
    <source>
        <dbReference type="EMBL" id="KAF2798744.1"/>
    </source>
</evidence>
<dbReference type="EMBL" id="MU001777">
    <property type="protein sequence ID" value="KAF2798744.1"/>
    <property type="molecule type" value="Genomic_DNA"/>
</dbReference>
<dbReference type="PANTHER" id="PTHR10039:SF15">
    <property type="entry name" value="NACHT DOMAIN-CONTAINING PROTEIN"/>
    <property type="match status" value="1"/>
</dbReference>
<feature type="domain" description="GPI inositol-deacylase winged helix" evidence="3">
    <location>
        <begin position="306"/>
        <end position="386"/>
    </location>
</feature>
<dbReference type="OrthoDB" id="195446at2759"/>
<feature type="non-terminal residue" evidence="5">
    <location>
        <position position="597"/>
    </location>
</feature>
<gene>
    <name evidence="5" type="ORF">K505DRAFT_219112</name>
</gene>